<sequence length="74" mass="8495">MEDSSAADASFIGSGSGWKYRAEEGEGLDILDLKDLSLPWPFLIPTQWKIRWWNWSCSPNFSLCLFLVRSKPSR</sequence>
<gene>
    <name evidence="1" type="ORF">LTRI10_LOCUS2040</name>
</gene>
<evidence type="ECO:0000313" key="1">
    <source>
        <dbReference type="EMBL" id="CAL1354206.1"/>
    </source>
</evidence>
<proteinExistence type="predicted"/>
<dbReference type="EMBL" id="OZ034813">
    <property type="protein sequence ID" value="CAL1354206.1"/>
    <property type="molecule type" value="Genomic_DNA"/>
</dbReference>
<keyword evidence="2" id="KW-1185">Reference proteome</keyword>
<evidence type="ECO:0000313" key="2">
    <source>
        <dbReference type="Proteomes" id="UP001497516"/>
    </source>
</evidence>
<dbReference type="Proteomes" id="UP001497516">
    <property type="component" value="Chromosome 1"/>
</dbReference>
<organism evidence="1 2">
    <name type="scientific">Linum trigynum</name>
    <dbReference type="NCBI Taxonomy" id="586398"/>
    <lineage>
        <taxon>Eukaryota</taxon>
        <taxon>Viridiplantae</taxon>
        <taxon>Streptophyta</taxon>
        <taxon>Embryophyta</taxon>
        <taxon>Tracheophyta</taxon>
        <taxon>Spermatophyta</taxon>
        <taxon>Magnoliopsida</taxon>
        <taxon>eudicotyledons</taxon>
        <taxon>Gunneridae</taxon>
        <taxon>Pentapetalae</taxon>
        <taxon>rosids</taxon>
        <taxon>fabids</taxon>
        <taxon>Malpighiales</taxon>
        <taxon>Linaceae</taxon>
        <taxon>Linum</taxon>
    </lineage>
</organism>
<reference evidence="1 2" key="1">
    <citation type="submission" date="2024-04" db="EMBL/GenBank/DDBJ databases">
        <authorList>
            <person name="Fracassetti M."/>
        </authorList>
    </citation>
    <scope>NUCLEOTIDE SEQUENCE [LARGE SCALE GENOMIC DNA]</scope>
</reference>
<protein>
    <submittedName>
        <fullName evidence="1">Uncharacterized protein</fullName>
    </submittedName>
</protein>
<accession>A0AAV2CDE7</accession>
<name>A0AAV2CDE7_9ROSI</name>
<dbReference type="AlphaFoldDB" id="A0AAV2CDE7"/>